<organism evidence="1 2">
    <name type="scientific">Lysinibacillus fusiformis</name>
    <dbReference type="NCBI Taxonomy" id="28031"/>
    <lineage>
        <taxon>Bacteria</taxon>
        <taxon>Bacillati</taxon>
        <taxon>Bacillota</taxon>
        <taxon>Bacilli</taxon>
        <taxon>Bacillales</taxon>
        <taxon>Bacillaceae</taxon>
        <taxon>Lysinibacillus</taxon>
    </lineage>
</organism>
<comment type="caution">
    <text evidence="1">The sequence shown here is derived from an EMBL/GenBank/DDBJ whole genome shotgun (WGS) entry which is preliminary data.</text>
</comment>
<dbReference type="InterPro" id="IPR015315">
    <property type="entry name" value="DUF1963"/>
</dbReference>
<reference evidence="1 2" key="1">
    <citation type="submission" date="2017-10" db="EMBL/GenBank/DDBJ databases">
        <title>Draft genome of Lysinibacillus fusiformis strain Juneja, a laboratory-derived pathogen of Drosophila melanogaster.</title>
        <authorList>
            <person name="Smith B.R."/>
            <person name="Unckless R.L."/>
        </authorList>
    </citation>
    <scope>NUCLEOTIDE SEQUENCE [LARGE SCALE GENOMIC DNA]</scope>
    <source>
        <strain evidence="1 2">Juneja</strain>
    </source>
</reference>
<dbReference type="AlphaFoldDB" id="A0A2I0UWE0"/>
<gene>
    <name evidence="1" type="ORF">CRI88_18325</name>
</gene>
<dbReference type="RefSeq" id="WP_058843699.1">
    <property type="nucleotide sequence ID" value="NZ_PDFK01000007.1"/>
</dbReference>
<dbReference type="Gene3D" id="2.30.320.10">
    <property type="entry name" value="YwqG-like"/>
    <property type="match status" value="1"/>
</dbReference>
<dbReference type="PANTHER" id="PTHR36436">
    <property type="entry name" value="SLL5081 PROTEIN"/>
    <property type="match status" value="1"/>
</dbReference>
<proteinExistence type="predicted"/>
<evidence type="ECO:0000313" key="2">
    <source>
        <dbReference type="Proteomes" id="UP000234956"/>
    </source>
</evidence>
<dbReference type="InterPro" id="IPR035948">
    <property type="entry name" value="YwqG-like_sf"/>
</dbReference>
<dbReference type="Pfam" id="PF09234">
    <property type="entry name" value="DUF1963"/>
    <property type="match status" value="1"/>
</dbReference>
<sequence>MAAKTLLELPEEFEKYRPLIEETMKPVVLVDTKVSKTSLFQSKFAGDPYFPLSMEYPTNNNGQPLKLLAQINFTEVPKHLANFPKEGILQFYIDGYDDVLGMDFDNGQNQEGFRVIFHESIVHDETKLVQDFSFVKLVDEEMYFPVECEMALSFQAGFEPLSIDDFRSNDMYASILTSIEDDDTLEDAFYDALTGDGHKIGGYPYFTQEDPRAYGDYTDSTIMLLQIDSVGDDILWGDCGVGNFFITAEELNNKDFSKVLYNWDCH</sequence>
<evidence type="ECO:0000313" key="1">
    <source>
        <dbReference type="EMBL" id="PKU50400.1"/>
    </source>
</evidence>
<name>A0A2I0UWE0_9BACI</name>
<dbReference type="PANTHER" id="PTHR36436:SF6">
    <property type="entry name" value="SLL5081 PROTEIN"/>
    <property type="match status" value="1"/>
</dbReference>
<dbReference type="EMBL" id="PDFK01000007">
    <property type="protein sequence ID" value="PKU50400.1"/>
    <property type="molecule type" value="Genomic_DNA"/>
</dbReference>
<protein>
    <submittedName>
        <fullName evidence="1">DUF1963 domain-containing protein</fullName>
    </submittedName>
</protein>
<dbReference type="Proteomes" id="UP000234956">
    <property type="component" value="Unassembled WGS sequence"/>
</dbReference>
<dbReference type="SUPFAM" id="SSF103032">
    <property type="entry name" value="Hypothetical protein YwqG"/>
    <property type="match status" value="1"/>
</dbReference>
<accession>A0A2I0UWE0</accession>